<dbReference type="Gene3D" id="1.10.10.60">
    <property type="entry name" value="Homeodomain-like"/>
    <property type="match status" value="1"/>
</dbReference>
<evidence type="ECO:0000313" key="9">
    <source>
        <dbReference type="EMBL" id="PGH29703.1"/>
    </source>
</evidence>
<dbReference type="GO" id="GO:0005634">
    <property type="term" value="C:nucleus"/>
    <property type="evidence" value="ECO:0007669"/>
    <property type="project" value="UniProtKB-SubCell"/>
</dbReference>
<keyword evidence="3 5" id="KW-0371">Homeobox</keyword>
<feature type="compositionally biased region" description="Basic and acidic residues" evidence="7">
    <location>
        <begin position="183"/>
        <end position="194"/>
    </location>
</feature>
<dbReference type="PANTHER" id="PTHR24208">
    <property type="entry name" value="LIM/HOMEOBOX PROTEIN LHX"/>
    <property type="match status" value="1"/>
</dbReference>
<evidence type="ECO:0000256" key="4">
    <source>
        <dbReference type="ARBA" id="ARBA00023242"/>
    </source>
</evidence>
<evidence type="ECO:0000256" key="2">
    <source>
        <dbReference type="ARBA" id="ARBA00023125"/>
    </source>
</evidence>
<evidence type="ECO:0000256" key="1">
    <source>
        <dbReference type="ARBA" id="ARBA00004123"/>
    </source>
</evidence>
<dbReference type="AlphaFoldDB" id="A0A2B7Z928"/>
<dbReference type="PROSITE" id="PS50071">
    <property type="entry name" value="HOMEOBOX_2"/>
    <property type="match status" value="1"/>
</dbReference>
<dbReference type="EMBL" id="PDND01000219">
    <property type="protein sequence ID" value="PGH29703.1"/>
    <property type="molecule type" value="Genomic_DNA"/>
</dbReference>
<dbReference type="InterPro" id="IPR050453">
    <property type="entry name" value="LIM_Homeobox_TF"/>
</dbReference>
<comment type="caution">
    <text evidence="9">The sequence shown here is derived from an EMBL/GenBank/DDBJ whole genome shotgun (WGS) entry which is preliminary data.</text>
</comment>
<evidence type="ECO:0000256" key="6">
    <source>
        <dbReference type="RuleBase" id="RU000682"/>
    </source>
</evidence>
<evidence type="ECO:0000256" key="7">
    <source>
        <dbReference type="SAM" id="MobiDB-lite"/>
    </source>
</evidence>
<gene>
    <name evidence="9" type="ORF">GX50_07557</name>
</gene>
<dbReference type="SUPFAM" id="SSF46689">
    <property type="entry name" value="Homeodomain-like"/>
    <property type="match status" value="1"/>
</dbReference>
<feature type="domain" description="Homeobox" evidence="8">
    <location>
        <begin position="194"/>
        <end position="255"/>
    </location>
</feature>
<sequence length="606" mass="66986">MAPFISPISMYQAVAGWHNQQLESRQTVTQPRSFSLFPTAMKDYDSLQTDPVDQKHIEWKLEAHLGVATTCEIKDHPTFNSKGNNETGTQNEIGNKGSRLPQAETKYLEGNPEFSMPSTSTNSISGAYLTSNYIESDNTEANDDYAEDEGDCENEIDIDIGDNQFEIHDNHEEQGRRQPGGEGHVKAAVDRQTEKRKMKRFRLSHNQTRFLMSEFTRQAHPDAAHRERLSKEIPGLSPRQVQVWFQNRRAKLKRLTSDDRERVLISRTLPDDFDIPQAIHSPYGSWQQSSDTLTSPRSYFNSHQEGGDFLTPLMIDIIRRPSDEDYATSPLSASSAYGGYFPSPTSASASGSEPEMPPITIGGDNAALYASLSNPQTSAPRYMSPCTRSSSFSNSFSQASYPRIRGLQQPNAARPRAGSLGSPLRASISYTQAISDYGTPDPSSLGLDMPYNTQSYDNTVSQPSMGSNLSQAPHSQLHKFGPSKSSSLRLRTAPDSLPPELQVKTEYKQGNDSLQSTPLPGMAPHEDQISPYSTTFDSNPFGISYGERNSSSLSLPASFFHFGSNGRLQDDFSTPASFANGIDMQSPSGGLRNRAYSNIFEFSGIK</sequence>
<dbReference type="InterPro" id="IPR001356">
    <property type="entry name" value="HD"/>
</dbReference>
<organism evidence="9 10">
    <name type="scientific">[Emmonsia] crescens</name>
    <dbReference type="NCBI Taxonomy" id="73230"/>
    <lineage>
        <taxon>Eukaryota</taxon>
        <taxon>Fungi</taxon>
        <taxon>Dikarya</taxon>
        <taxon>Ascomycota</taxon>
        <taxon>Pezizomycotina</taxon>
        <taxon>Eurotiomycetes</taxon>
        <taxon>Eurotiomycetidae</taxon>
        <taxon>Onygenales</taxon>
        <taxon>Ajellomycetaceae</taxon>
        <taxon>Emergomyces</taxon>
    </lineage>
</organism>
<feature type="region of interest" description="Disordered" evidence="7">
    <location>
        <begin position="76"/>
        <end position="100"/>
    </location>
</feature>
<dbReference type="Proteomes" id="UP000226031">
    <property type="component" value="Unassembled WGS sequence"/>
</dbReference>
<dbReference type="STRING" id="73230.A0A2B7Z928"/>
<feature type="region of interest" description="Disordered" evidence="7">
    <location>
        <begin position="455"/>
        <end position="534"/>
    </location>
</feature>
<dbReference type="Pfam" id="PF00046">
    <property type="entry name" value="Homeodomain"/>
    <property type="match status" value="1"/>
</dbReference>
<dbReference type="PANTHER" id="PTHR24208:SF166">
    <property type="entry name" value="LIM HOMEOBOX TRANSCRIPTION FACTOR 1 ALPHA, ISOFORM B"/>
    <property type="match status" value="1"/>
</dbReference>
<keyword evidence="4 5" id="KW-0539">Nucleus</keyword>
<evidence type="ECO:0000256" key="5">
    <source>
        <dbReference type="PROSITE-ProRule" id="PRU00108"/>
    </source>
</evidence>
<proteinExistence type="predicted"/>
<feature type="compositionally biased region" description="Polar residues" evidence="7">
    <location>
        <begin position="78"/>
        <end position="93"/>
    </location>
</feature>
<feature type="region of interest" description="Disordered" evidence="7">
    <location>
        <begin position="172"/>
        <end position="194"/>
    </location>
</feature>
<evidence type="ECO:0000313" key="10">
    <source>
        <dbReference type="Proteomes" id="UP000226031"/>
    </source>
</evidence>
<reference evidence="9 10" key="1">
    <citation type="submission" date="2017-10" db="EMBL/GenBank/DDBJ databases">
        <title>Comparative genomics in systemic dimorphic fungi from Ajellomycetaceae.</title>
        <authorList>
            <person name="Munoz J.F."/>
            <person name="Mcewen J.G."/>
            <person name="Clay O.K."/>
            <person name="Cuomo C.A."/>
        </authorList>
    </citation>
    <scope>NUCLEOTIDE SEQUENCE [LARGE SCALE GENOMIC DNA]</scope>
    <source>
        <strain evidence="9 10">UAMH4076</strain>
    </source>
</reference>
<accession>A0A2B7Z928</accession>
<keyword evidence="10" id="KW-1185">Reference proteome</keyword>
<evidence type="ECO:0000256" key="3">
    <source>
        <dbReference type="ARBA" id="ARBA00023155"/>
    </source>
</evidence>
<dbReference type="GO" id="GO:0000981">
    <property type="term" value="F:DNA-binding transcription factor activity, RNA polymerase II-specific"/>
    <property type="evidence" value="ECO:0007669"/>
    <property type="project" value="TreeGrafter"/>
</dbReference>
<feature type="compositionally biased region" description="Polar residues" evidence="7">
    <location>
        <begin position="455"/>
        <end position="474"/>
    </location>
</feature>
<evidence type="ECO:0000259" key="8">
    <source>
        <dbReference type="PROSITE" id="PS50071"/>
    </source>
</evidence>
<name>A0A2B7Z928_9EURO</name>
<dbReference type="GO" id="GO:0000977">
    <property type="term" value="F:RNA polymerase II transcription regulatory region sequence-specific DNA binding"/>
    <property type="evidence" value="ECO:0007669"/>
    <property type="project" value="TreeGrafter"/>
</dbReference>
<dbReference type="InterPro" id="IPR009057">
    <property type="entry name" value="Homeodomain-like_sf"/>
</dbReference>
<dbReference type="VEuPathDB" id="FungiDB:EMCG_02574"/>
<feature type="DNA-binding region" description="Homeobox" evidence="5">
    <location>
        <begin position="196"/>
        <end position="256"/>
    </location>
</feature>
<dbReference type="CDD" id="cd00086">
    <property type="entry name" value="homeodomain"/>
    <property type="match status" value="1"/>
</dbReference>
<comment type="subcellular location">
    <subcellularLocation>
        <location evidence="1 5 6">Nucleus</location>
    </subcellularLocation>
</comment>
<protein>
    <recommendedName>
        <fullName evidence="8">Homeobox domain-containing protein</fullName>
    </recommendedName>
</protein>
<dbReference type="SMART" id="SM00389">
    <property type="entry name" value="HOX"/>
    <property type="match status" value="1"/>
</dbReference>
<keyword evidence="2 5" id="KW-0238">DNA-binding</keyword>